<keyword evidence="4" id="KW-1185">Reference proteome</keyword>
<dbReference type="AlphaFoldDB" id="L1IWV3"/>
<evidence type="ECO:0000313" key="4">
    <source>
        <dbReference type="Proteomes" id="UP000011087"/>
    </source>
</evidence>
<organism evidence="2">
    <name type="scientific">Guillardia theta (strain CCMP2712)</name>
    <name type="common">Cryptophyte</name>
    <dbReference type="NCBI Taxonomy" id="905079"/>
    <lineage>
        <taxon>Eukaryota</taxon>
        <taxon>Cryptophyceae</taxon>
        <taxon>Pyrenomonadales</taxon>
        <taxon>Geminigeraceae</taxon>
        <taxon>Guillardia</taxon>
    </lineage>
</organism>
<dbReference type="GeneID" id="17297081"/>
<dbReference type="EMBL" id="JH993032">
    <property type="protein sequence ID" value="EKX40339.1"/>
    <property type="molecule type" value="Genomic_DNA"/>
</dbReference>
<evidence type="ECO:0000256" key="1">
    <source>
        <dbReference type="SAM" id="SignalP"/>
    </source>
</evidence>
<dbReference type="PaxDb" id="55529-EKX40339"/>
<reference evidence="3" key="3">
    <citation type="submission" date="2015-06" db="UniProtKB">
        <authorList>
            <consortium name="EnsemblProtists"/>
        </authorList>
    </citation>
    <scope>IDENTIFICATION</scope>
</reference>
<proteinExistence type="predicted"/>
<feature type="non-terminal residue" evidence="2">
    <location>
        <position position="1"/>
    </location>
</feature>
<keyword evidence="1" id="KW-0732">Signal</keyword>
<evidence type="ECO:0000313" key="3">
    <source>
        <dbReference type="EnsemblProtists" id="EKX40339"/>
    </source>
</evidence>
<accession>L1IWV3</accession>
<dbReference type="HOGENOM" id="CLU_2419810_0_0_1"/>
<dbReference type="KEGG" id="gtt:GUITHDRAFT_154161"/>
<protein>
    <submittedName>
        <fullName evidence="2 3">Uncharacterized protein</fullName>
    </submittedName>
</protein>
<feature type="signal peptide" evidence="1">
    <location>
        <begin position="1"/>
        <end position="25"/>
    </location>
</feature>
<sequence length="92" mass="10185">MAGCRRPLALTLTLLLLCVMRSSNGSVLAPVNNQIHLDRATLEEIQRVKEEVGIELLRRVVVDHSSISLGLRTEIGNASLLLRKSVRIVQDD</sequence>
<dbReference type="Proteomes" id="UP000011087">
    <property type="component" value="Unassembled WGS sequence"/>
</dbReference>
<feature type="chain" id="PRO_5008770551" evidence="1">
    <location>
        <begin position="26"/>
        <end position="92"/>
    </location>
</feature>
<dbReference type="RefSeq" id="XP_005827319.1">
    <property type="nucleotide sequence ID" value="XM_005827262.1"/>
</dbReference>
<evidence type="ECO:0000313" key="2">
    <source>
        <dbReference type="EMBL" id="EKX40339.1"/>
    </source>
</evidence>
<reference evidence="4" key="2">
    <citation type="submission" date="2012-11" db="EMBL/GenBank/DDBJ databases">
        <authorList>
            <person name="Kuo A."/>
            <person name="Curtis B.A."/>
            <person name="Tanifuji G."/>
            <person name="Burki F."/>
            <person name="Gruber A."/>
            <person name="Irimia M."/>
            <person name="Maruyama S."/>
            <person name="Arias M.C."/>
            <person name="Ball S.G."/>
            <person name="Gile G.H."/>
            <person name="Hirakawa Y."/>
            <person name="Hopkins J.F."/>
            <person name="Rensing S.A."/>
            <person name="Schmutz J."/>
            <person name="Symeonidi A."/>
            <person name="Elias M."/>
            <person name="Eveleigh R.J."/>
            <person name="Herman E.K."/>
            <person name="Klute M.J."/>
            <person name="Nakayama T."/>
            <person name="Obornik M."/>
            <person name="Reyes-Prieto A."/>
            <person name="Armbrust E.V."/>
            <person name="Aves S.J."/>
            <person name="Beiko R.G."/>
            <person name="Coutinho P."/>
            <person name="Dacks J.B."/>
            <person name="Durnford D.G."/>
            <person name="Fast N.M."/>
            <person name="Green B.R."/>
            <person name="Grisdale C."/>
            <person name="Hempe F."/>
            <person name="Henrissat B."/>
            <person name="Hoppner M.P."/>
            <person name="Ishida K.-I."/>
            <person name="Kim E."/>
            <person name="Koreny L."/>
            <person name="Kroth P.G."/>
            <person name="Liu Y."/>
            <person name="Malik S.-B."/>
            <person name="Maier U.G."/>
            <person name="McRose D."/>
            <person name="Mock T."/>
            <person name="Neilson J.A."/>
            <person name="Onodera N.T."/>
            <person name="Poole A.M."/>
            <person name="Pritham E.J."/>
            <person name="Richards T.A."/>
            <person name="Rocap G."/>
            <person name="Roy S.W."/>
            <person name="Sarai C."/>
            <person name="Schaack S."/>
            <person name="Shirato S."/>
            <person name="Slamovits C.H."/>
            <person name="Spencer D.F."/>
            <person name="Suzuki S."/>
            <person name="Worden A.Z."/>
            <person name="Zauner S."/>
            <person name="Barry K."/>
            <person name="Bell C."/>
            <person name="Bharti A.K."/>
            <person name="Crow J.A."/>
            <person name="Grimwood J."/>
            <person name="Kramer R."/>
            <person name="Lindquist E."/>
            <person name="Lucas S."/>
            <person name="Salamov A."/>
            <person name="McFadden G.I."/>
            <person name="Lane C.E."/>
            <person name="Keeling P.J."/>
            <person name="Gray M.W."/>
            <person name="Grigoriev I.V."/>
            <person name="Archibald J.M."/>
        </authorList>
    </citation>
    <scope>NUCLEOTIDE SEQUENCE</scope>
    <source>
        <strain evidence="4">CCMP2712</strain>
    </source>
</reference>
<reference evidence="2 4" key="1">
    <citation type="journal article" date="2012" name="Nature">
        <title>Algal genomes reveal evolutionary mosaicism and the fate of nucleomorphs.</title>
        <authorList>
            <consortium name="DOE Joint Genome Institute"/>
            <person name="Curtis B.A."/>
            <person name="Tanifuji G."/>
            <person name="Burki F."/>
            <person name="Gruber A."/>
            <person name="Irimia M."/>
            <person name="Maruyama S."/>
            <person name="Arias M.C."/>
            <person name="Ball S.G."/>
            <person name="Gile G.H."/>
            <person name="Hirakawa Y."/>
            <person name="Hopkins J.F."/>
            <person name="Kuo A."/>
            <person name="Rensing S.A."/>
            <person name="Schmutz J."/>
            <person name="Symeonidi A."/>
            <person name="Elias M."/>
            <person name="Eveleigh R.J."/>
            <person name="Herman E.K."/>
            <person name="Klute M.J."/>
            <person name="Nakayama T."/>
            <person name="Obornik M."/>
            <person name="Reyes-Prieto A."/>
            <person name="Armbrust E.V."/>
            <person name="Aves S.J."/>
            <person name="Beiko R.G."/>
            <person name="Coutinho P."/>
            <person name="Dacks J.B."/>
            <person name="Durnford D.G."/>
            <person name="Fast N.M."/>
            <person name="Green B.R."/>
            <person name="Grisdale C.J."/>
            <person name="Hempel F."/>
            <person name="Henrissat B."/>
            <person name="Hoppner M.P."/>
            <person name="Ishida K."/>
            <person name="Kim E."/>
            <person name="Koreny L."/>
            <person name="Kroth P.G."/>
            <person name="Liu Y."/>
            <person name="Malik S.B."/>
            <person name="Maier U.G."/>
            <person name="McRose D."/>
            <person name="Mock T."/>
            <person name="Neilson J.A."/>
            <person name="Onodera N.T."/>
            <person name="Poole A.M."/>
            <person name="Pritham E.J."/>
            <person name="Richards T.A."/>
            <person name="Rocap G."/>
            <person name="Roy S.W."/>
            <person name="Sarai C."/>
            <person name="Schaack S."/>
            <person name="Shirato S."/>
            <person name="Slamovits C.H."/>
            <person name="Spencer D.F."/>
            <person name="Suzuki S."/>
            <person name="Worden A.Z."/>
            <person name="Zauner S."/>
            <person name="Barry K."/>
            <person name="Bell C."/>
            <person name="Bharti A.K."/>
            <person name="Crow J.A."/>
            <person name="Grimwood J."/>
            <person name="Kramer R."/>
            <person name="Lindquist E."/>
            <person name="Lucas S."/>
            <person name="Salamov A."/>
            <person name="McFadden G.I."/>
            <person name="Lane C.E."/>
            <person name="Keeling P.J."/>
            <person name="Gray M.W."/>
            <person name="Grigoriev I.V."/>
            <person name="Archibald J.M."/>
        </authorList>
    </citation>
    <scope>NUCLEOTIDE SEQUENCE</scope>
    <source>
        <strain evidence="2 4">CCMP2712</strain>
    </source>
</reference>
<name>L1IWV3_GUITC</name>
<dbReference type="EnsemblProtists" id="EKX40339">
    <property type="protein sequence ID" value="EKX40339"/>
    <property type="gene ID" value="GUITHDRAFT_154161"/>
</dbReference>
<gene>
    <name evidence="2" type="ORF">GUITHDRAFT_154161</name>
</gene>